<feature type="chain" id="PRO_5039282835" evidence="1">
    <location>
        <begin position="22"/>
        <end position="206"/>
    </location>
</feature>
<evidence type="ECO:0000256" key="1">
    <source>
        <dbReference type="SAM" id="SignalP"/>
    </source>
</evidence>
<proteinExistence type="predicted"/>
<dbReference type="InterPro" id="IPR014114">
    <property type="entry name" value="TraW"/>
</dbReference>
<evidence type="ECO:0000313" key="3">
    <source>
        <dbReference type="Proteomes" id="UP000683551"/>
    </source>
</evidence>
<name>A0A9E6SXV9_9PROT</name>
<reference evidence="2" key="1">
    <citation type="submission" date="2021-02" db="EMBL/GenBank/DDBJ databases">
        <title>Comparative genomics of Ferrovum myxofaciens strains, predominant extremophile bacteria forming large biofilm stalactites in acid mine ecosystems.</title>
        <authorList>
            <person name="Burkartova K."/>
            <person name="Ridl J."/>
            <person name="Pajer P."/>
            <person name="Falteisek L."/>
        </authorList>
    </citation>
    <scope>NUCLEOTIDE SEQUENCE</scope>
    <source>
        <strain evidence="2">MI1III</strain>
    </source>
</reference>
<evidence type="ECO:0000313" key="2">
    <source>
        <dbReference type="EMBL" id="QWY77799.1"/>
    </source>
</evidence>
<keyword evidence="1" id="KW-0732">Signal</keyword>
<dbReference type="Proteomes" id="UP000683551">
    <property type="component" value="Chromosome"/>
</dbReference>
<protein>
    <submittedName>
        <fullName evidence="2">Type-F conjugative transfer system protein TraW</fullName>
    </submittedName>
</protein>
<gene>
    <name evidence="2" type="primary">traW</name>
    <name evidence="2" type="ORF">JZL65_01545</name>
</gene>
<dbReference type="RefSeq" id="WP_273145265.1">
    <property type="nucleotide sequence ID" value="NZ_CP053675.1"/>
</dbReference>
<accession>A0A9E6SXV9</accession>
<dbReference type="AlphaFoldDB" id="A0A9E6SXV9"/>
<sequence>MRINFFAILGLTLAFATNAGAKSLGVYGNVYDIAEPDMTVTIKNQIKDMQKDGSYDAIINKWKKHTLAKIEDPDPVPGITTTTEPRSWLIDPTFTEQHEVAYGGRVLVPKGFSYNPLKYGGLTHDYIFIDGRDQRQVDFAVHAFKQNPRNRIVLVAGSWTRLMRKEHFVIYYDQAGHLTSKFRITHVPAILSQFDGSRLKVEEILP</sequence>
<organism evidence="2 3">
    <name type="scientific">Ferrovum myxofaciens</name>
    <dbReference type="NCBI Taxonomy" id="416213"/>
    <lineage>
        <taxon>Bacteria</taxon>
        <taxon>Pseudomonadati</taxon>
        <taxon>Pseudomonadota</taxon>
        <taxon>Betaproteobacteria</taxon>
        <taxon>Ferrovales</taxon>
        <taxon>Ferrovaceae</taxon>
        <taxon>Ferrovum</taxon>
    </lineage>
</organism>
<dbReference type="EMBL" id="CP071137">
    <property type="protein sequence ID" value="QWY77799.1"/>
    <property type="molecule type" value="Genomic_DNA"/>
</dbReference>
<feature type="signal peptide" evidence="1">
    <location>
        <begin position="1"/>
        <end position="21"/>
    </location>
</feature>
<dbReference type="NCBIfam" id="TIGR02743">
    <property type="entry name" value="TraW"/>
    <property type="match status" value="1"/>
</dbReference>